<dbReference type="InterPro" id="IPR002192">
    <property type="entry name" value="PPDK_AMP/ATP-bd"/>
</dbReference>
<dbReference type="GO" id="GO:0005524">
    <property type="term" value="F:ATP binding"/>
    <property type="evidence" value="ECO:0007669"/>
    <property type="project" value="InterPro"/>
</dbReference>
<dbReference type="Pfam" id="PF01326">
    <property type="entry name" value="PPDK_N"/>
    <property type="match status" value="1"/>
</dbReference>
<sequence>MHLNTTPSGFGTAAEPLWRGKGRTLERLAPQLLCSRVPQGLCLSAAQWRASRAECVRRVQRRFGASLVAVRSSRDGEDAPGESQAGRYRSCLDVAVADGAAVAAAIDAVFASYRGARAWDDVLVQAMVAPRIVAVAATHAIEDGAPYYVFSLGDGARTDAVTRGDAPVRTVYLARDAEPPRDGDVARLYDALRELERLCGGEPVEAELALVDAQTVLLQVRPLNVALPDPRPARARRTALERERRDLADAPTACLGERRMLALMPDWNTAELLGAHPRPLALDLFSRLVGGAAWRRARAALGYRRVGRVDLVAPFAGRPYVDVRASANSLLPAALDATSGAAVVDAWQARLVAQPALHDRYEFSIAQTCLDFDFDSAWHARYGGVLDAPRLAAYRDALREPTRRCLDLAALRRAQSHLARLPRRCDTADPSALLDAAEHDGALPFALLARQAFAGEALMRSALARGALAPERLALLQQSCVGATRELLEHGGDVRRRYGFLRAGTFEIATQCLAHLELAPLSPGAAPQPAAPFVLAPRERRAIDRLIAEAGLGLDADALVAHYRLARQAREHGKYALSQAVSCVLERIADLGARQGLDRETLGWLALAELDFEAPARLRDIADAARTRHRVDALLRLPPVLDPRAPLDVVAIDAGTPTFVGAGRASARLLRVDASTPPAAVPHGAALAIESADPGFDWIFTRAPAALITAYGGPNSHMAIRCAELRVPAVLGLGIERWRRIAAADHVVVDAASQSLTPWRHDE</sequence>
<gene>
    <name evidence="3" type="ORF">OD750_017575</name>
</gene>
<reference evidence="3" key="1">
    <citation type="submission" date="2023-02" db="EMBL/GenBank/DDBJ databases">
        <title>Tahibacter soli sp. nov. isolated from soil.</title>
        <authorList>
            <person name="Baek J.H."/>
            <person name="Lee J.K."/>
            <person name="Choi D.G."/>
            <person name="Jeon C.O."/>
        </authorList>
    </citation>
    <scope>NUCLEOTIDE SEQUENCE</scope>
    <source>
        <strain evidence="3">BL</strain>
    </source>
</reference>
<dbReference type="InterPro" id="IPR013815">
    <property type="entry name" value="ATP_grasp_subdomain_1"/>
</dbReference>
<dbReference type="InterPro" id="IPR008279">
    <property type="entry name" value="PEP-util_enz_mobile_dom"/>
</dbReference>
<dbReference type="EMBL" id="JAOVZO020000018">
    <property type="protein sequence ID" value="MDC8014360.1"/>
    <property type="molecule type" value="Genomic_DNA"/>
</dbReference>
<feature type="domain" description="Pyruvate phosphate dikinase AMP/ATP-binding" evidence="2">
    <location>
        <begin position="55"/>
        <end position="118"/>
    </location>
</feature>
<evidence type="ECO:0000259" key="1">
    <source>
        <dbReference type="Pfam" id="PF00391"/>
    </source>
</evidence>
<proteinExistence type="predicted"/>
<dbReference type="SUPFAM" id="SSF56059">
    <property type="entry name" value="Glutathione synthetase ATP-binding domain-like"/>
    <property type="match status" value="1"/>
</dbReference>
<protein>
    <submittedName>
        <fullName evidence="3">PEP-utilizing enzyme</fullName>
    </submittedName>
</protein>
<dbReference type="Proteomes" id="UP001139971">
    <property type="component" value="Unassembled WGS sequence"/>
</dbReference>
<keyword evidence="4" id="KW-1185">Reference proteome</keyword>
<evidence type="ECO:0000313" key="3">
    <source>
        <dbReference type="EMBL" id="MDC8014360.1"/>
    </source>
</evidence>
<organism evidence="3 4">
    <name type="scientific">Tahibacter soli</name>
    <dbReference type="NCBI Taxonomy" id="2983605"/>
    <lineage>
        <taxon>Bacteria</taxon>
        <taxon>Pseudomonadati</taxon>
        <taxon>Pseudomonadota</taxon>
        <taxon>Gammaproteobacteria</taxon>
        <taxon>Lysobacterales</taxon>
        <taxon>Rhodanobacteraceae</taxon>
        <taxon>Tahibacter</taxon>
    </lineage>
</organism>
<feature type="domain" description="PEP-utilising enzyme mobile" evidence="1">
    <location>
        <begin position="683"/>
        <end position="753"/>
    </location>
</feature>
<evidence type="ECO:0000259" key="2">
    <source>
        <dbReference type="Pfam" id="PF01326"/>
    </source>
</evidence>
<dbReference type="GO" id="GO:0016301">
    <property type="term" value="F:kinase activity"/>
    <property type="evidence" value="ECO:0007669"/>
    <property type="project" value="InterPro"/>
</dbReference>
<dbReference type="Pfam" id="PF00391">
    <property type="entry name" value="PEP-utilizers"/>
    <property type="match status" value="1"/>
</dbReference>
<dbReference type="SUPFAM" id="SSF52009">
    <property type="entry name" value="Phosphohistidine domain"/>
    <property type="match status" value="1"/>
</dbReference>
<dbReference type="NCBIfam" id="NF004508">
    <property type="entry name" value="PRK05849.1"/>
    <property type="match status" value="1"/>
</dbReference>
<dbReference type="Gene3D" id="3.30.1490.20">
    <property type="entry name" value="ATP-grasp fold, A domain"/>
    <property type="match status" value="1"/>
</dbReference>
<evidence type="ECO:0000313" key="4">
    <source>
        <dbReference type="Proteomes" id="UP001139971"/>
    </source>
</evidence>
<dbReference type="AlphaFoldDB" id="A0A9X3YN60"/>
<dbReference type="InterPro" id="IPR036637">
    <property type="entry name" value="Phosphohistidine_dom_sf"/>
</dbReference>
<dbReference type="Gene3D" id="3.50.30.10">
    <property type="entry name" value="Phosphohistidine domain"/>
    <property type="match status" value="1"/>
</dbReference>
<accession>A0A9X3YN60</accession>
<name>A0A9X3YN60_9GAMM</name>
<dbReference type="RefSeq" id="WP_263541995.1">
    <property type="nucleotide sequence ID" value="NZ_JAOVZO020000018.1"/>
</dbReference>
<comment type="caution">
    <text evidence="3">The sequence shown here is derived from an EMBL/GenBank/DDBJ whole genome shotgun (WGS) entry which is preliminary data.</text>
</comment>